<evidence type="ECO:0000313" key="1">
    <source>
        <dbReference type="EMBL" id="JAH02678.1"/>
    </source>
</evidence>
<organism evidence="1">
    <name type="scientific">Anguilla anguilla</name>
    <name type="common">European freshwater eel</name>
    <name type="synonym">Muraena anguilla</name>
    <dbReference type="NCBI Taxonomy" id="7936"/>
    <lineage>
        <taxon>Eukaryota</taxon>
        <taxon>Metazoa</taxon>
        <taxon>Chordata</taxon>
        <taxon>Craniata</taxon>
        <taxon>Vertebrata</taxon>
        <taxon>Euteleostomi</taxon>
        <taxon>Actinopterygii</taxon>
        <taxon>Neopterygii</taxon>
        <taxon>Teleostei</taxon>
        <taxon>Anguilliformes</taxon>
        <taxon>Anguillidae</taxon>
        <taxon>Anguilla</taxon>
    </lineage>
</organism>
<sequence>MTNDGTALTVINRVKRMQSSNNLQTDISRTARKLLYNM</sequence>
<dbReference type="EMBL" id="GBXM01105899">
    <property type="protein sequence ID" value="JAH02678.1"/>
    <property type="molecule type" value="Transcribed_RNA"/>
</dbReference>
<proteinExistence type="predicted"/>
<accession>A0A0E9PFN7</accession>
<dbReference type="AlphaFoldDB" id="A0A0E9PFN7"/>
<reference evidence="1" key="2">
    <citation type="journal article" date="2015" name="Fish Shellfish Immunol.">
        <title>Early steps in the European eel (Anguilla anguilla)-Vibrio vulnificus interaction in the gills: Role of the RtxA13 toxin.</title>
        <authorList>
            <person name="Callol A."/>
            <person name="Pajuelo D."/>
            <person name="Ebbesson L."/>
            <person name="Teles M."/>
            <person name="MacKenzie S."/>
            <person name="Amaro C."/>
        </authorList>
    </citation>
    <scope>NUCLEOTIDE SEQUENCE</scope>
</reference>
<name>A0A0E9PFN7_ANGAN</name>
<reference evidence="1" key="1">
    <citation type="submission" date="2014-11" db="EMBL/GenBank/DDBJ databases">
        <authorList>
            <person name="Amaro Gonzalez C."/>
        </authorList>
    </citation>
    <scope>NUCLEOTIDE SEQUENCE</scope>
</reference>
<protein>
    <submittedName>
        <fullName evidence="1">Uncharacterized protein</fullName>
    </submittedName>
</protein>